<dbReference type="InterPro" id="IPR010736">
    <property type="entry name" value="SHIPPO-rpt"/>
</dbReference>
<dbReference type="AlphaFoldDB" id="A0A6P5KW00"/>
<dbReference type="RefSeq" id="XP_020850090.1">
    <property type="nucleotide sequence ID" value="XM_020994431.1"/>
</dbReference>
<reference evidence="2" key="1">
    <citation type="submission" date="2025-08" db="UniProtKB">
        <authorList>
            <consortium name="RefSeq"/>
        </authorList>
    </citation>
    <scope>IDENTIFICATION</scope>
    <source>
        <tissue evidence="2">Spleen</tissue>
    </source>
</reference>
<dbReference type="InterPro" id="IPR051291">
    <property type="entry name" value="CIMAP"/>
</dbReference>
<name>A0A6P5KW00_PHACI</name>
<organism evidence="1 2">
    <name type="scientific">Phascolarctos cinereus</name>
    <name type="common">Koala</name>
    <dbReference type="NCBI Taxonomy" id="38626"/>
    <lineage>
        <taxon>Eukaryota</taxon>
        <taxon>Metazoa</taxon>
        <taxon>Chordata</taxon>
        <taxon>Craniata</taxon>
        <taxon>Vertebrata</taxon>
        <taxon>Euteleostomi</taxon>
        <taxon>Mammalia</taxon>
        <taxon>Metatheria</taxon>
        <taxon>Diprotodontia</taxon>
        <taxon>Phascolarctidae</taxon>
        <taxon>Phascolarctos</taxon>
    </lineage>
</organism>
<gene>
    <name evidence="2" type="primary">ODF3L1</name>
</gene>
<evidence type="ECO:0000313" key="2">
    <source>
        <dbReference type="RefSeq" id="XP_020850090.1"/>
    </source>
</evidence>
<evidence type="ECO:0000313" key="1">
    <source>
        <dbReference type="Proteomes" id="UP000515140"/>
    </source>
</evidence>
<dbReference type="GeneID" id="110213890"/>
<dbReference type="OMA" id="YTLHTRH"/>
<dbReference type="PANTHER" id="PTHR21580">
    <property type="entry name" value="SHIPPO-1-RELATED"/>
    <property type="match status" value="1"/>
</dbReference>
<dbReference type="InParanoid" id="A0A6P5KW00"/>
<dbReference type="PANTHER" id="PTHR21580:SF3">
    <property type="entry name" value="OUTER DENSE FIBER PROTEIN 3-LIKE PROTEIN 1"/>
    <property type="match status" value="1"/>
</dbReference>
<dbReference type="FunCoup" id="A0A6P5KW00">
    <property type="interactions" value="25"/>
</dbReference>
<dbReference type="CTD" id="161753"/>
<proteinExistence type="predicted"/>
<protein>
    <submittedName>
        <fullName evidence="2">Outer dense fiber protein 3-like protein 1</fullName>
    </submittedName>
</protein>
<keyword evidence="1" id="KW-1185">Reference proteome</keyword>
<sequence length="278" mass="31533">MGTKKLKKLKKIIFYAEHPKESLSPRPSRREIMQTPVLMALLKSPGPGRYLRPSCTGYLGHDISKHRAPAYTFHMGHSEKRITDTCSPGPCHCPDPRVTRFGVSSCSQVPMEERIASLRLWSTPEPPTYFWEKVHPPGERRSPQYSIGYRCPYRVSDPNPAPNYYPQPRRLGYGTPVNHSAPCYSFATTSDLWHFNKDIYRSPGPATYTRPEPSVYQNRSPLYSMGKLFGYPHDQTNYPGPGSHEVQTVTLHKPQAPSFSMGIKHSPHLTPLIVDVKD</sequence>
<dbReference type="Proteomes" id="UP000515140">
    <property type="component" value="Unplaced"/>
</dbReference>
<dbReference type="Pfam" id="PF07004">
    <property type="entry name" value="SHIPPO-rpt"/>
    <property type="match status" value="4"/>
</dbReference>
<dbReference type="KEGG" id="pcw:110213890"/>
<accession>A0A6P5KW00</accession>
<dbReference type="GO" id="GO:0005856">
    <property type="term" value="C:cytoskeleton"/>
    <property type="evidence" value="ECO:0007669"/>
    <property type="project" value="TreeGrafter"/>
</dbReference>